<evidence type="ECO:0000259" key="7">
    <source>
        <dbReference type="PROSITE" id="PS50902"/>
    </source>
</evidence>
<evidence type="ECO:0000313" key="8">
    <source>
        <dbReference type="EMBL" id="OWM66709.1"/>
    </source>
</evidence>
<comment type="catalytic activity">
    <reaction evidence="5">
        <text>a quinone + NADPH + H(+) = a quinol + NADP(+)</text>
        <dbReference type="Rhea" id="RHEA:46164"/>
        <dbReference type="ChEBI" id="CHEBI:15378"/>
        <dbReference type="ChEBI" id="CHEBI:24646"/>
        <dbReference type="ChEBI" id="CHEBI:57783"/>
        <dbReference type="ChEBI" id="CHEBI:58349"/>
        <dbReference type="ChEBI" id="CHEBI:132124"/>
        <dbReference type="EC" id="1.6.5.2"/>
    </reaction>
</comment>
<name>A0A218W2G0_PUNGR</name>
<evidence type="ECO:0000313" key="9">
    <source>
        <dbReference type="Proteomes" id="UP000197138"/>
    </source>
</evidence>
<dbReference type="SUPFAM" id="SSF52218">
    <property type="entry name" value="Flavoproteins"/>
    <property type="match status" value="1"/>
</dbReference>
<dbReference type="PANTHER" id="PTHR30546">
    <property type="entry name" value="FLAVODOXIN-RELATED PROTEIN WRBA-RELATED"/>
    <property type="match status" value="1"/>
</dbReference>
<dbReference type="InterPro" id="IPR008254">
    <property type="entry name" value="Flavodoxin/NO_synth"/>
</dbReference>
<protein>
    <recommendedName>
        <fullName evidence="3">NAD(P)H dehydrogenase (quinone)</fullName>
        <ecNumber evidence="3">1.6.5.2</ecNumber>
    </recommendedName>
</protein>
<evidence type="ECO:0000256" key="6">
    <source>
        <dbReference type="SAM" id="MobiDB-lite"/>
    </source>
</evidence>
<evidence type="ECO:0000256" key="5">
    <source>
        <dbReference type="ARBA" id="ARBA00048983"/>
    </source>
</evidence>
<dbReference type="PANTHER" id="PTHR30546:SF25">
    <property type="entry name" value="NAD(P)H DEHYDROGENASE (QUINONE) FQR1-LIKE 3-RELATED"/>
    <property type="match status" value="1"/>
</dbReference>
<organism evidence="8 9">
    <name type="scientific">Punica granatum</name>
    <name type="common">Pomegranate</name>
    <dbReference type="NCBI Taxonomy" id="22663"/>
    <lineage>
        <taxon>Eukaryota</taxon>
        <taxon>Viridiplantae</taxon>
        <taxon>Streptophyta</taxon>
        <taxon>Embryophyta</taxon>
        <taxon>Tracheophyta</taxon>
        <taxon>Spermatophyta</taxon>
        <taxon>Magnoliopsida</taxon>
        <taxon>eudicotyledons</taxon>
        <taxon>Gunneridae</taxon>
        <taxon>Pentapetalae</taxon>
        <taxon>rosids</taxon>
        <taxon>malvids</taxon>
        <taxon>Myrtales</taxon>
        <taxon>Lythraceae</taxon>
        <taxon>Punica</taxon>
    </lineage>
</organism>
<dbReference type="InterPro" id="IPR029039">
    <property type="entry name" value="Flavoprotein-like_sf"/>
</dbReference>
<dbReference type="AlphaFoldDB" id="A0A218W2G0"/>
<evidence type="ECO:0000256" key="4">
    <source>
        <dbReference type="ARBA" id="ARBA00047678"/>
    </source>
</evidence>
<evidence type="ECO:0000256" key="3">
    <source>
        <dbReference type="ARBA" id="ARBA00012648"/>
    </source>
</evidence>
<dbReference type="FunFam" id="3.40.50.360:FF:000001">
    <property type="entry name" value="NAD(P)H dehydrogenase (Quinone) FQR1-like"/>
    <property type="match status" value="1"/>
</dbReference>
<proteinExistence type="inferred from homology"/>
<reference evidence="9" key="1">
    <citation type="journal article" date="2017" name="Plant J.">
        <title>The pomegranate (Punica granatum L.) genome and the genomics of punicalagin biosynthesis.</title>
        <authorList>
            <person name="Qin G."/>
            <person name="Xu C."/>
            <person name="Ming R."/>
            <person name="Tang H."/>
            <person name="Guyot R."/>
            <person name="Kramer E.M."/>
            <person name="Hu Y."/>
            <person name="Yi X."/>
            <person name="Qi Y."/>
            <person name="Xu X."/>
            <person name="Gao Z."/>
            <person name="Pan H."/>
            <person name="Jian J."/>
            <person name="Tian Y."/>
            <person name="Yue Z."/>
            <person name="Xu Y."/>
        </authorList>
    </citation>
    <scope>NUCLEOTIDE SEQUENCE [LARGE SCALE GENOMIC DNA]</scope>
    <source>
        <strain evidence="9">cv. Dabenzi</strain>
    </source>
</reference>
<evidence type="ECO:0000256" key="2">
    <source>
        <dbReference type="ARBA" id="ARBA00006961"/>
    </source>
</evidence>
<dbReference type="GO" id="GO:0010181">
    <property type="term" value="F:FMN binding"/>
    <property type="evidence" value="ECO:0007669"/>
    <property type="project" value="InterPro"/>
</dbReference>
<evidence type="ECO:0000256" key="1">
    <source>
        <dbReference type="ARBA" id="ARBA00001917"/>
    </source>
</evidence>
<dbReference type="Pfam" id="PF03358">
    <property type="entry name" value="FMN_red"/>
    <property type="match status" value="1"/>
</dbReference>
<accession>A0A218W2G0</accession>
<dbReference type="InterPro" id="IPR005025">
    <property type="entry name" value="FMN_Rdtase-like_dom"/>
</dbReference>
<comment type="cofactor">
    <cofactor evidence="1">
        <name>FMN</name>
        <dbReference type="ChEBI" id="CHEBI:58210"/>
    </cofactor>
</comment>
<dbReference type="Gene3D" id="3.40.50.360">
    <property type="match status" value="1"/>
</dbReference>
<gene>
    <name evidence="8" type="ORF">CDL15_Pgr010360</name>
</gene>
<dbReference type="EMBL" id="MTKT01005538">
    <property type="protein sequence ID" value="OWM66709.1"/>
    <property type="molecule type" value="Genomic_DNA"/>
</dbReference>
<comment type="similarity">
    <text evidence="2">Belongs to the WrbA family.</text>
</comment>
<comment type="catalytic activity">
    <reaction evidence="4">
        <text>a quinone + NADH + H(+) = a quinol + NAD(+)</text>
        <dbReference type="Rhea" id="RHEA:46160"/>
        <dbReference type="ChEBI" id="CHEBI:15378"/>
        <dbReference type="ChEBI" id="CHEBI:24646"/>
        <dbReference type="ChEBI" id="CHEBI:57540"/>
        <dbReference type="ChEBI" id="CHEBI:57945"/>
        <dbReference type="ChEBI" id="CHEBI:132124"/>
        <dbReference type="EC" id="1.6.5.2"/>
    </reaction>
</comment>
<dbReference type="GO" id="GO:0016020">
    <property type="term" value="C:membrane"/>
    <property type="evidence" value="ECO:0007669"/>
    <property type="project" value="TreeGrafter"/>
</dbReference>
<sequence length="248" mass="26845">MRAPAKANDVAEISPEQLLEADGFIFGFPSRFGVMAAQFKAFFDATHHICETQALAGKPAGIFWSTGFHGGGQELTALTAVTQLAHHGMLFVPLGYTFGSGMFEMNEVKGGSSYGAGTFAADGSREPTELELKQAFHQELRNGEPVAIGDVPSPEPGRVQRDRVLVKPREGRVADEARGLHQDVAPPVVRTEAGEAPVVQGPQSDPLLGPARRHPGLQLPHRQGRRGRPQQALRFRGVHEPGHYVLHR</sequence>
<dbReference type="Proteomes" id="UP000197138">
    <property type="component" value="Unassembled WGS sequence"/>
</dbReference>
<dbReference type="GO" id="GO:0003955">
    <property type="term" value="F:NAD(P)H dehydrogenase (quinone) activity"/>
    <property type="evidence" value="ECO:0007669"/>
    <property type="project" value="UniProtKB-EC"/>
</dbReference>
<feature type="region of interest" description="Disordered" evidence="6">
    <location>
        <begin position="194"/>
        <end position="230"/>
    </location>
</feature>
<comment type="caution">
    <text evidence="8">The sequence shown here is derived from an EMBL/GenBank/DDBJ whole genome shotgun (WGS) entry which is preliminary data.</text>
</comment>
<dbReference type="EC" id="1.6.5.2" evidence="3"/>
<feature type="domain" description="Flavodoxin-like" evidence="7">
    <location>
        <begin position="1"/>
        <end position="141"/>
    </location>
</feature>
<dbReference type="PROSITE" id="PS50902">
    <property type="entry name" value="FLAVODOXIN_LIKE"/>
    <property type="match status" value="1"/>
</dbReference>